<name>A0AAV8UWG5_9RHOD</name>
<dbReference type="EMBL" id="JAMWBK010000003">
    <property type="protein sequence ID" value="KAJ8906945.1"/>
    <property type="molecule type" value="Genomic_DNA"/>
</dbReference>
<gene>
    <name evidence="3" type="ORF">NDN08_003428</name>
</gene>
<feature type="domain" description="ApaG" evidence="2">
    <location>
        <begin position="112"/>
        <end position="232"/>
    </location>
</feature>
<accession>A0AAV8UWG5</accession>
<dbReference type="PROSITE" id="PS51087">
    <property type="entry name" value="APAG"/>
    <property type="match status" value="1"/>
</dbReference>
<dbReference type="InterPro" id="IPR007474">
    <property type="entry name" value="ApaG_domain"/>
</dbReference>
<dbReference type="Proteomes" id="UP001157974">
    <property type="component" value="Unassembled WGS sequence"/>
</dbReference>
<comment type="caution">
    <text evidence="3">The sequence shown here is derived from an EMBL/GenBank/DDBJ whole genome shotgun (WGS) entry which is preliminary data.</text>
</comment>
<keyword evidence="4" id="KW-1185">Reference proteome</keyword>
<dbReference type="InterPro" id="IPR050718">
    <property type="entry name" value="ApaG-like"/>
</dbReference>
<protein>
    <recommendedName>
        <fullName evidence="2">ApaG domain-containing protein</fullName>
    </recommendedName>
</protein>
<evidence type="ECO:0000256" key="1">
    <source>
        <dbReference type="SAM" id="MobiDB-lite"/>
    </source>
</evidence>
<dbReference type="Pfam" id="PF04379">
    <property type="entry name" value="DUF525"/>
    <property type="match status" value="1"/>
</dbReference>
<dbReference type="NCBIfam" id="NF003967">
    <property type="entry name" value="PRK05461.1"/>
    <property type="match status" value="1"/>
</dbReference>
<dbReference type="PANTHER" id="PTHR47191:SF2">
    <property type="entry name" value="OS05G0170800 PROTEIN"/>
    <property type="match status" value="1"/>
</dbReference>
<proteinExistence type="predicted"/>
<organism evidence="3 4">
    <name type="scientific">Rhodosorus marinus</name>
    <dbReference type="NCBI Taxonomy" id="101924"/>
    <lineage>
        <taxon>Eukaryota</taxon>
        <taxon>Rhodophyta</taxon>
        <taxon>Stylonematophyceae</taxon>
        <taxon>Stylonematales</taxon>
        <taxon>Stylonemataceae</taxon>
        <taxon>Rhodosorus</taxon>
    </lineage>
</organism>
<evidence type="ECO:0000313" key="4">
    <source>
        <dbReference type="Proteomes" id="UP001157974"/>
    </source>
</evidence>
<feature type="region of interest" description="Disordered" evidence="1">
    <location>
        <begin position="235"/>
        <end position="254"/>
    </location>
</feature>
<evidence type="ECO:0000313" key="3">
    <source>
        <dbReference type="EMBL" id="KAJ8906945.1"/>
    </source>
</evidence>
<dbReference type="Gene3D" id="2.60.40.1470">
    <property type="entry name" value="ApaG domain"/>
    <property type="match status" value="1"/>
</dbReference>
<evidence type="ECO:0000259" key="2">
    <source>
        <dbReference type="PROSITE" id="PS51087"/>
    </source>
</evidence>
<reference evidence="3 4" key="1">
    <citation type="journal article" date="2023" name="Nat. Commun.">
        <title>Origin of minicircular mitochondrial genomes in red algae.</title>
        <authorList>
            <person name="Lee Y."/>
            <person name="Cho C.H."/>
            <person name="Lee Y.M."/>
            <person name="Park S.I."/>
            <person name="Yang J.H."/>
            <person name="West J.A."/>
            <person name="Bhattacharya D."/>
            <person name="Yoon H.S."/>
        </authorList>
    </citation>
    <scope>NUCLEOTIDE SEQUENCE [LARGE SCALE GENOMIC DNA]</scope>
    <source>
        <strain evidence="3 4">CCMP1338</strain>
        <tissue evidence="3">Whole cell</tissue>
    </source>
</reference>
<dbReference type="InterPro" id="IPR036767">
    <property type="entry name" value="ApaG_sf"/>
</dbReference>
<dbReference type="PANTHER" id="PTHR47191">
    <property type="entry name" value="OS05G0170800 PROTEIN"/>
    <property type="match status" value="1"/>
</dbReference>
<sequence>MSEEGRIVVLLYRALFRVARVAQVELERGKSFLAKEELEAIRNAAGLQKGLLEREGTKLTDVVRTSFRDYGRVAEKRVADGSSEVDAAFRTLRYLNNRLPVYQKLVYRNSSNAVTQGVRVRVKSHFLGRDSFGYRFAYNVKVANEGSDPVTLVNREWIIVDSDGREGVTRGPGVVGKQPVIQPGSTYEYNSGTPLRTRIGSMWGKYEMVKQNKGVFEARIAPFALVVPSEYGHASEEKFEPRPKLMREGDDDNK</sequence>
<dbReference type="AlphaFoldDB" id="A0AAV8UWG5"/>
<dbReference type="SUPFAM" id="SSF110069">
    <property type="entry name" value="ApaG-like"/>
    <property type="match status" value="1"/>
</dbReference>